<dbReference type="AlphaFoldDB" id="A0A2H1VA18"/>
<protein>
    <submittedName>
        <fullName evidence="2">SFRICE_034054</fullName>
    </submittedName>
</protein>
<accession>A0A2H1VA18</accession>
<keyword evidence="1" id="KW-1133">Transmembrane helix</keyword>
<proteinExistence type="predicted"/>
<feature type="transmembrane region" description="Helical" evidence="1">
    <location>
        <begin position="55"/>
        <end position="80"/>
    </location>
</feature>
<sequence length="89" mass="10051">MTSLALGEARGSVRLLLTKNHPVPIPALRARAPENPIGSPQLRIKHQTYWTPFVVVWWLLGIYQHLGMIAVLCDWTILYLHHGDITSLS</sequence>
<keyword evidence="1" id="KW-0472">Membrane</keyword>
<name>A0A2H1VA18_SPOFR</name>
<evidence type="ECO:0000313" key="2">
    <source>
        <dbReference type="EMBL" id="SOQ37693.1"/>
    </source>
</evidence>
<evidence type="ECO:0000256" key="1">
    <source>
        <dbReference type="SAM" id="Phobius"/>
    </source>
</evidence>
<keyword evidence="1" id="KW-0812">Transmembrane</keyword>
<gene>
    <name evidence="2" type="ORF">SFRICE_034054</name>
</gene>
<organism evidence="2">
    <name type="scientific">Spodoptera frugiperda</name>
    <name type="common">Fall armyworm</name>
    <dbReference type="NCBI Taxonomy" id="7108"/>
    <lineage>
        <taxon>Eukaryota</taxon>
        <taxon>Metazoa</taxon>
        <taxon>Ecdysozoa</taxon>
        <taxon>Arthropoda</taxon>
        <taxon>Hexapoda</taxon>
        <taxon>Insecta</taxon>
        <taxon>Pterygota</taxon>
        <taxon>Neoptera</taxon>
        <taxon>Endopterygota</taxon>
        <taxon>Lepidoptera</taxon>
        <taxon>Glossata</taxon>
        <taxon>Ditrysia</taxon>
        <taxon>Noctuoidea</taxon>
        <taxon>Noctuidae</taxon>
        <taxon>Amphipyrinae</taxon>
        <taxon>Spodoptera</taxon>
    </lineage>
</organism>
<reference evidence="2" key="1">
    <citation type="submission" date="2016-07" db="EMBL/GenBank/DDBJ databases">
        <authorList>
            <person name="Bretaudeau A."/>
        </authorList>
    </citation>
    <scope>NUCLEOTIDE SEQUENCE</scope>
    <source>
        <strain evidence="2">Rice</strain>
        <tissue evidence="2">Whole body</tissue>
    </source>
</reference>
<dbReference type="EMBL" id="ODYU01001463">
    <property type="protein sequence ID" value="SOQ37693.1"/>
    <property type="molecule type" value="Genomic_DNA"/>
</dbReference>